<feature type="chain" id="PRO_5020849752" description="Lipoprotein" evidence="2">
    <location>
        <begin position="22"/>
        <end position="283"/>
    </location>
</feature>
<protein>
    <recommendedName>
        <fullName evidence="5">Lipoprotein</fullName>
    </recommendedName>
</protein>
<name>A0A4Q9JW02_9BACT</name>
<feature type="region of interest" description="Disordered" evidence="1">
    <location>
        <begin position="246"/>
        <end position="277"/>
    </location>
</feature>
<dbReference type="AlphaFoldDB" id="A0A4Q9JW02"/>
<keyword evidence="2" id="KW-0732">Signal</keyword>
<comment type="caution">
    <text evidence="3">The sequence shown here is derived from an EMBL/GenBank/DDBJ whole genome shotgun (WGS) entry which is preliminary data.</text>
</comment>
<evidence type="ECO:0000313" key="3">
    <source>
        <dbReference type="EMBL" id="TBR80741.1"/>
    </source>
</evidence>
<keyword evidence="4" id="KW-1185">Reference proteome</keyword>
<organism evidence="3 4">
    <name type="scientific">Campylobacter novaezeelandiae</name>
    <dbReference type="NCBI Taxonomy" id="2267891"/>
    <lineage>
        <taxon>Bacteria</taxon>
        <taxon>Pseudomonadati</taxon>
        <taxon>Campylobacterota</taxon>
        <taxon>Epsilonproteobacteria</taxon>
        <taxon>Campylobacterales</taxon>
        <taxon>Campylobacteraceae</taxon>
        <taxon>Campylobacter</taxon>
    </lineage>
</organism>
<dbReference type="PROSITE" id="PS51257">
    <property type="entry name" value="PROKAR_LIPOPROTEIN"/>
    <property type="match status" value="1"/>
</dbReference>
<dbReference type="RefSeq" id="WP_131163737.1">
    <property type="nucleotide sequence ID" value="NZ_QPGQ01000015.1"/>
</dbReference>
<dbReference type="EMBL" id="QPGR01000008">
    <property type="protein sequence ID" value="TBR80741.1"/>
    <property type="molecule type" value="Genomic_DNA"/>
</dbReference>
<dbReference type="Proteomes" id="UP000292583">
    <property type="component" value="Unassembled WGS sequence"/>
</dbReference>
<dbReference type="OrthoDB" id="5361851at2"/>
<sequence length="283" mass="32282">MKKYILITIFAILLSACSSTSSNFVNVSLPNFKPQVPTKIEPIQSNVKISLEPINIEQNNNYSDYFENSVLKLRIEKEIDLLKENLEEQIKTIALLAGYEIDDKQPDYKLKTTVNIYIEEKEIQQANELLGGDFIDSKLGIAFKANSEFINVYDPKNKTDMSSNTKLDSLINLTYPIKSDDGIGMFKTSISSVPTQLNKGLERPAFEIDKSFLAFYKHFLNTLYSNLPKALDLGKPSIKDTQEFNEFNTQDFEEQNADKIDPNTDNDEEKYPQKNDDGVIIFE</sequence>
<evidence type="ECO:0000256" key="2">
    <source>
        <dbReference type="SAM" id="SignalP"/>
    </source>
</evidence>
<evidence type="ECO:0000313" key="4">
    <source>
        <dbReference type="Proteomes" id="UP000292583"/>
    </source>
</evidence>
<accession>A0A4Q9JW02</accession>
<evidence type="ECO:0008006" key="5">
    <source>
        <dbReference type="Google" id="ProtNLM"/>
    </source>
</evidence>
<gene>
    <name evidence="3" type="ORF">DU473_05155</name>
</gene>
<reference evidence="3 4" key="1">
    <citation type="submission" date="2018-07" db="EMBL/GenBank/DDBJ databases">
        <title>Campylobacter zealandensis sp. nov., isolated from birds and water in New Zealand.</title>
        <authorList>
            <person name="Wilkinson D.A."/>
            <person name="Biggs P.J."/>
            <person name="French N.P."/>
            <person name="Midwinter A.C."/>
        </authorList>
    </citation>
    <scope>NUCLEOTIDE SEQUENCE [LARGE SCALE GENOMIC DNA]</scope>
    <source>
        <strain evidence="3 4">B423b</strain>
    </source>
</reference>
<feature type="signal peptide" evidence="2">
    <location>
        <begin position="1"/>
        <end position="21"/>
    </location>
</feature>
<proteinExistence type="predicted"/>
<evidence type="ECO:0000256" key="1">
    <source>
        <dbReference type="SAM" id="MobiDB-lite"/>
    </source>
</evidence>